<evidence type="ECO:0000313" key="1">
    <source>
        <dbReference type="EMBL" id="TQD73420.1"/>
    </source>
</evidence>
<proteinExistence type="predicted"/>
<keyword evidence="2" id="KW-1185">Reference proteome</keyword>
<name>A0A540KGX8_MALBA</name>
<accession>A0A540KGX8</accession>
<sequence length="75" mass="8518">MLLHISTPIDIERTNFTHTYYGTACNAWPERSSVLVPTKKHRNANPSNIELPFLLPHHSFPLGKSPAHASHDQYL</sequence>
<comment type="caution">
    <text evidence="1">The sequence shown here is derived from an EMBL/GenBank/DDBJ whole genome shotgun (WGS) entry which is preliminary data.</text>
</comment>
<reference evidence="1 2" key="1">
    <citation type="journal article" date="2019" name="G3 (Bethesda)">
        <title>Sequencing of a Wild Apple (Malus baccata) Genome Unravels the Differences Between Cultivated and Wild Apple Species Regarding Disease Resistance and Cold Tolerance.</title>
        <authorList>
            <person name="Chen X."/>
        </authorList>
    </citation>
    <scope>NUCLEOTIDE SEQUENCE [LARGE SCALE GENOMIC DNA]</scope>
    <source>
        <strain evidence="2">cv. Shandingzi</strain>
        <tissue evidence="1">Leaves</tissue>
    </source>
</reference>
<evidence type="ECO:0000313" key="2">
    <source>
        <dbReference type="Proteomes" id="UP000315295"/>
    </source>
</evidence>
<gene>
    <name evidence="1" type="ORF">C1H46_041053</name>
</gene>
<dbReference type="EMBL" id="VIEB01001289">
    <property type="protein sequence ID" value="TQD73420.1"/>
    <property type="molecule type" value="Genomic_DNA"/>
</dbReference>
<dbReference type="AlphaFoldDB" id="A0A540KGX8"/>
<organism evidence="1 2">
    <name type="scientific">Malus baccata</name>
    <name type="common">Siberian crab apple</name>
    <name type="synonym">Pyrus baccata</name>
    <dbReference type="NCBI Taxonomy" id="106549"/>
    <lineage>
        <taxon>Eukaryota</taxon>
        <taxon>Viridiplantae</taxon>
        <taxon>Streptophyta</taxon>
        <taxon>Embryophyta</taxon>
        <taxon>Tracheophyta</taxon>
        <taxon>Spermatophyta</taxon>
        <taxon>Magnoliopsida</taxon>
        <taxon>eudicotyledons</taxon>
        <taxon>Gunneridae</taxon>
        <taxon>Pentapetalae</taxon>
        <taxon>rosids</taxon>
        <taxon>fabids</taxon>
        <taxon>Rosales</taxon>
        <taxon>Rosaceae</taxon>
        <taxon>Amygdaloideae</taxon>
        <taxon>Maleae</taxon>
        <taxon>Malus</taxon>
    </lineage>
</organism>
<dbReference type="Proteomes" id="UP000315295">
    <property type="component" value="Unassembled WGS sequence"/>
</dbReference>
<protein>
    <submittedName>
        <fullName evidence="1">Uncharacterized protein</fullName>
    </submittedName>
</protein>